<dbReference type="RefSeq" id="WP_099123782.1">
    <property type="nucleotide sequence ID" value="NZ_CAWNRH010000001.1"/>
</dbReference>
<accession>A0A2D0KWU3</accession>
<dbReference type="EMBL" id="NJAJ01000001">
    <property type="protein sequence ID" value="PHM67858.1"/>
    <property type="molecule type" value="Genomic_DNA"/>
</dbReference>
<name>A0A2D0KWU3_9GAMM</name>
<evidence type="ECO:0000313" key="1">
    <source>
        <dbReference type="EMBL" id="PHM67858.1"/>
    </source>
</evidence>
<protein>
    <submittedName>
        <fullName evidence="1">Uncharacterized protein</fullName>
    </submittedName>
</protein>
<keyword evidence="2" id="KW-1185">Reference proteome</keyword>
<dbReference type="AlphaFoldDB" id="A0A2D0KWU3"/>
<proteinExistence type="predicted"/>
<dbReference type="Proteomes" id="UP000222366">
    <property type="component" value="Unassembled WGS sequence"/>
</dbReference>
<organism evidence="1 2">
    <name type="scientific">Xenorhabdus stockiae</name>
    <dbReference type="NCBI Taxonomy" id="351614"/>
    <lineage>
        <taxon>Bacteria</taxon>
        <taxon>Pseudomonadati</taxon>
        <taxon>Pseudomonadota</taxon>
        <taxon>Gammaproteobacteria</taxon>
        <taxon>Enterobacterales</taxon>
        <taxon>Morganellaceae</taxon>
        <taxon>Xenorhabdus</taxon>
    </lineage>
</organism>
<reference evidence="1 2" key="1">
    <citation type="journal article" date="2017" name="Nat. Microbiol.">
        <title>Natural product diversity associated with the nematode symbionts Photorhabdus and Xenorhabdus.</title>
        <authorList>
            <person name="Tobias N.J."/>
            <person name="Wolff H."/>
            <person name="Djahanschiri B."/>
            <person name="Grundmann F."/>
            <person name="Kronenwerth M."/>
            <person name="Shi Y.M."/>
            <person name="Simonyi S."/>
            <person name="Grun P."/>
            <person name="Shapiro-Ilan D."/>
            <person name="Pidot S.J."/>
            <person name="Stinear T.P."/>
            <person name="Ebersberger I."/>
            <person name="Bode H.B."/>
        </authorList>
    </citation>
    <scope>NUCLEOTIDE SEQUENCE [LARGE SCALE GENOMIC DNA]</scope>
    <source>
        <strain evidence="1 2">DSM 17904</strain>
    </source>
</reference>
<gene>
    <name evidence="1" type="ORF">Xsto_00148</name>
</gene>
<evidence type="ECO:0000313" key="2">
    <source>
        <dbReference type="Proteomes" id="UP000222366"/>
    </source>
</evidence>
<comment type="caution">
    <text evidence="1">The sequence shown here is derived from an EMBL/GenBank/DDBJ whole genome shotgun (WGS) entry which is preliminary data.</text>
</comment>
<sequence>MGSIDGIYISEDRKHTLTITNSNDTNGSFSGSFISSHLSIGEITYEWVSGEYEFVSNTKYWPAQIGFYSGFRPTPKSYVIADHWNGIRMANGNLLMSGLRTYTTDAGIYDIYTFEKVIFTLAPTEA</sequence>